<accession>A0AAV9QUX0</accession>
<dbReference type="AlphaFoldDB" id="A0AAV9QUX0"/>
<evidence type="ECO:0000313" key="1">
    <source>
        <dbReference type="EMBL" id="KAK5600693.1"/>
    </source>
</evidence>
<sequence>MWSPILNDSLAEELCYTQGDGVTQNQPAQGALPDWIKKRPDHPSSQATATALRAEILISLRDGTVGTIKLL</sequence>
<proteinExistence type="predicted"/>
<dbReference type="Proteomes" id="UP001311232">
    <property type="component" value="Unassembled WGS sequence"/>
</dbReference>
<protein>
    <submittedName>
        <fullName evidence="1">Uncharacterized protein</fullName>
    </submittedName>
</protein>
<organism evidence="1 2">
    <name type="scientific">Crenichthys baileyi</name>
    <name type="common">White River springfish</name>
    <dbReference type="NCBI Taxonomy" id="28760"/>
    <lineage>
        <taxon>Eukaryota</taxon>
        <taxon>Metazoa</taxon>
        <taxon>Chordata</taxon>
        <taxon>Craniata</taxon>
        <taxon>Vertebrata</taxon>
        <taxon>Euteleostomi</taxon>
        <taxon>Actinopterygii</taxon>
        <taxon>Neopterygii</taxon>
        <taxon>Teleostei</taxon>
        <taxon>Neoteleostei</taxon>
        <taxon>Acanthomorphata</taxon>
        <taxon>Ovalentaria</taxon>
        <taxon>Atherinomorphae</taxon>
        <taxon>Cyprinodontiformes</taxon>
        <taxon>Goodeidae</taxon>
        <taxon>Crenichthys</taxon>
    </lineage>
</organism>
<gene>
    <name evidence="1" type="ORF">CRENBAI_012220</name>
</gene>
<keyword evidence="2" id="KW-1185">Reference proteome</keyword>
<name>A0AAV9QUX0_9TELE</name>
<reference evidence="1 2" key="1">
    <citation type="submission" date="2021-06" db="EMBL/GenBank/DDBJ databases">
        <authorList>
            <person name="Palmer J.M."/>
        </authorList>
    </citation>
    <scope>NUCLEOTIDE SEQUENCE [LARGE SCALE GENOMIC DNA]</scope>
    <source>
        <strain evidence="1 2">MEX-2019</strain>
        <tissue evidence="1">Muscle</tissue>
    </source>
</reference>
<feature type="non-terminal residue" evidence="1">
    <location>
        <position position="71"/>
    </location>
</feature>
<dbReference type="EMBL" id="JAHHUM010002827">
    <property type="protein sequence ID" value="KAK5600693.1"/>
    <property type="molecule type" value="Genomic_DNA"/>
</dbReference>
<comment type="caution">
    <text evidence="1">The sequence shown here is derived from an EMBL/GenBank/DDBJ whole genome shotgun (WGS) entry which is preliminary data.</text>
</comment>
<evidence type="ECO:0000313" key="2">
    <source>
        <dbReference type="Proteomes" id="UP001311232"/>
    </source>
</evidence>